<evidence type="ECO:0000259" key="3">
    <source>
        <dbReference type="PROSITE" id="PS50102"/>
    </source>
</evidence>
<feature type="region of interest" description="Disordered" evidence="2">
    <location>
        <begin position="85"/>
        <end position="162"/>
    </location>
</feature>
<evidence type="ECO:0000256" key="2">
    <source>
        <dbReference type="SAM" id="MobiDB-lite"/>
    </source>
</evidence>
<feature type="compositionally biased region" description="Polar residues" evidence="2">
    <location>
        <begin position="143"/>
        <end position="154"/>
    </location>
</feature>
<keyword evidence="1" id="KW-0694">RNA-binding</keyword>
<evidence type="ECO:0000256" key="1">
    <source>
        <dbReference type="PROSITE-ProRule" id="PRU00176"/>
    </source>
</evidence>
<feature type="compositionally biased region" description="Basic and acidic residues" evidence="2">
    <location>
        <begin position="124"/>
        <end position="134"/>
    </location>
</feature>
<dbReference type="AlphaFoldDB" id="A0A8C2S2L4"/>
<feature type="compositionally biased region" description="Pro residues" evidence="2">
    <location>
        <begin position="108"/>
        <end position="123"/>
    </location>
</feature>
<dbReference type="PROSITE" id="PS50102">
    <property type="entry name" value="RRM"/>
    <property type="match status" value="1"/>
</dbReference>
<proteinExistence type="predicted"/>
<dbReference type="GO" id="GO:0003723">
    <property type="term" value="F:RNA binding"/>
    <property type="evidence" value="ECO:0007669"/>
    <property type="project" value="UniProtKB-UniRule"/>
</dbReference>
<dbReference type="InterPro" id="IPR012677">
    <property type="entry name" value="Nucleotide-bd_a/b_plait_sf"/>
</dbReference>
<dbReference type="InterPro" id="IPR035979">
    <property type="entry name" value="RBD_domain_sf"/>
</dbReference>
<sequence>MNKLYIGNLSENAVASDLESVFKDAKIPVSGPFLVKTGYAFVDCPDDSWALKAIEALSGGPQAGPAGVGLAAVHTPCCPHRAPAWAGAGAPAESGQGPGARTRWSGPFPQPGRLPGPTAPLPRPDLRAEGERAVQKTPVKWNCTENSLKLSTRSPKGRGELA</sequence>
<dbReference type="InterPro" id="IPR000504">
    <property type="entry name" value="RRM_dom"/>
</dbReference>
<organism evidence="4">
    <name type="scientific">Capra hircus</name>
    <name type="common">Goat</name>
    <dbReference type="NCBI Taxonomy" id="9925"/>
    <lineage>
        <taxon>Eukaryota</taxon>
        <taxon>Metazoa</taxon>
        <taxon>Chordata</taxon>
        <taxon>Craniata</taxon>
        <taxon>Vertebrata</taxon>
        <taxon>Euteleostomi</taxon>
        <taxon>Mammalia</taxon>
        <taxon>Eutheria</taxon>
        <taxon>Laurasiatheria</taxon>
        <taxon>Artiodactyla</taxon>
        <taxon>Ruminantia</taxon>
        <taxon>Pecora</taxon>
        <taxon>Bovidae</taxon>
        <taxon>Caprinae</taxon>
        <taxon>Capra</taxon>
    </lineage>
</organism>
<dbReference type="SUPFAM" id="SSF54928">
    <property type="entry name" value="RNA-binding domain, RBD"/>
    <property type="match status" value="1"/>
</dbReference>
<evidence type="ECO:0000313" key="4">
    <source>
        <dbReference type="Ensembl" id="ENSCHIP00010036956.1"/>
    </source>
</evidence>
<name>A0A8C2S2L4_CAPHI</name>
<reference evidence="4" key="1">
    <citation type="submission" date="2019-03" db="EMBL/GenBank/DDBJ databases">
        <title>Genome sequencing and reference-guided assembly of Black Bengal Goat (Capra hircus).</title>
        <authorList>
            <person name="Siddiki A.Z."/>
            <person name="Baten A."/>
            <person name="Billah M."/>
            <person name="Alam M.A.U."/>
            <person name="Shawrob K.S.M."/>
            <person name="Saha S."/>
            <person name="Chowdhury M."/>
            <person name="Rahman A.H."/>
            <person name="Stear M."/>
            <person name="Miah G."/>
            <person name="Das G.B."/>
            <person name="Hossain M.M."/>
            <person name="Kumkum M."/>
            <person name="Islam M.S."/>
            <person name="Mollah A.M."/>
            <person name="Ahsan A."/>
            <person name="Tusar F."/>
            <person name="Khan M.K.I."/>
        </authorList>
    </citation>
    <scope>NUCLEOTIDE SEQUENCE [LARGE SCALE GENOMIC DNA]</scope>
</reference>
<accession>A0A8C2S2L4</accession>
<reference evidence="4" key="2">
    <citation type="submission" date="2025-08" db="UniProtKB">
        <authorList>
            <consortium name="Ensembl"/>
        </authorList>
    </citation>
    <scope>IDENTIFICATION</scope>
</reference>
<feature type="domain" description="RRM" evidence="3">
    <location>
        <begin position="2"/>
        <end position="59"/>
    </location>
</feature>
<dbReference type="Ensembl" id="ENSCHIT00010051894.1">
    <property type="protein sequence ID" value="ENSCHIP00010036956.1"/>
    <property type="gene ID" value="ENSCHIG00010027508.1"/>
</dbReference>
<dbReference type="Gene3D" id="3.30.70.330">
    <property type="match status" value="1"/>
</dbReference>
<protein>
    <recommendedName>
        <fullName evidence="3">RRM domain-containing protein</fullName>
    </recommendedName>
</protein>